<feature type="region of interest" description="Disordered" evidence="1">
    <location>
        <begin position="68"/>
        <end position="102"/>
    </location>
</feature>
<organism evidence="2">
    <name type="scientific">Tanacetum cinerariifolium</name>
    <name type="common">Dalmatian daisy</name>
    <name type="synonym">Chrysanthemum cinerariifolium</name>
    <dbReference type="NCBI Taxonomy" id="118510"/>
    <lineage>
        <taxon>Eukaryota</taxon>
        <taxon>Viridiplantae</taxon>
        <taxon>Streptophyta</taxon>
        <taxon>Embryophyta</taxon>
        <taxon>Tracheophyta</taxon>
        <taxon>Spermatophyta</taxon>
        <taxon>Magnoliopsida</taxon>
        <taxon>eudicotyledons</taxon>
        <taxon>Gunneridae</taxon>
        <taxon>Pentapetalae</taxon>
        <taxon>asterids</taxon>
        <taxon>campanulids</taxon>
        <taxon>Asterales</taxon>
        <taxon>Asteraceae</taxon>
        <taxon>Asteroideae</taxon>
        <taxon>Anthemideae</taxon>
        <taxon>Anthemidinae</taxon>
        <taxon>Tanacetum</taxon>
    </lineage>
</organism>
<evidence type="ECO:0000313" key="2">
    <source>
        <dbReference type="EMBL" id="GEZ64629.1"/>
    </source>
</evidence>
<accession>A0A699IL23</accession>
<evidence type="ECO:0008006" key="3">
    <source>
        <dbReference type="Google" id="ProtNLM"/>
    </source>
</evidence>
<sequence>MNNLQLKFDNFQKNQQDFQKKFEQKQDDFQNQMMNFMQNLYNNKPSSSSSLLSNTIPNPKGEAKAITTRSGMSYKEPPIPPLGVEKQEPIEETKDTELPSTEDFQPPLVQVQVQVQEDKPVEEPSVVIPKAKANLLYPSRLVKEKIRDKDDILAAKFMEIFHDLHFELSFVDALVHMPKFAPMFKKLLNNKNKLIELTKTLLNENCSTVVLKRLPEKLGDPGRFLIPCDFSEFDNCLALADLGASIYLMPLSIWKKLKLPTLNDTKIVLELADRTISKPTGRPFLSTAHAIINVHEREIILRQDQQSLIIQCGDIPSIKKVEQINKIDFIDAGGINFDSEEIENFLNNDSILLGVKDSPFNMEDNILFLESLLREDPIPPHPIIPNQTKLPIEEPKHSFKMGYEHFNTNLVTKDVAESSTKNLIPIPHECKVVSENGSQSIEPINDNSLVFMTISNPLFDNDKINSEEINSHVESNSDESTSNHDIVKYYINQMEMLFTINPHPHHSMNANTNVESFSSLPIPIQESDPHQEEINIITDDVLPPSVEIDDSDEGVDAVGDLRVDNFIQNSEHEYFESEDSDLDNQPVPLPPPEPPDKEFDFEIYFQKEISVVRSVIVKIECIDARVKFDVFNIENDDLSYFIFIIFDKVFSLLSAESEDMIFDPGIFD</sequence>
<dbReference type="Gene3D" id="2.40.70.10">
    <property type="entry name" value="Acid Proteases"/>
    <property type="match status" value="1"/>
</dbReference>
<dbReference type="AlphaFoldDB" id="A0A699IL23"/>
<name>A0A699IL23_TANCI</name>
<protein>
    <recommendedName>
        <fullName evidence="3">Reverse transcriptase domain-containing protein</fullName>
    </recommendedName>
</protein>
<dbReference type="PANTHER" id="PTHR33067">
    <property type="entry name" value="RNA-DIRECTED DNA POLYMERASE-RELATED"/>
    <property type="match status" value="1"/>
</dbReference>
<feature type="compositionally biased region" description="Basic and acidic residues" evidence="1">
    <location>
        <begin position="85"/>
        <end position="97"/>
    </location>
</feature>
<gene>
    <name evidence="2" type="ORF">Tci_536602</name>
</gene>
<comment type="caution">
    <text evidence="2">The sequence shown here is derived from an EMBL/GenBank/DDBJ whole genome shotgun (WGS) entry which is preliminary data.</text>
</comment>
<dbReference type="PANTHER" id="PTHR33067:SF9">
    <property type="entry name" value="RNA-DIRECTED DNA POLYMERASE"/>
    <property type="match status" value="1"/>
</dbReference>
<dbReference type="InterPro" id="IPR021109">
    <property type="entry name" value="Peptidase_aspartic_dom_sf"/>
</dbReference>
<dbReference type="EMBL" id="BKCJ010304868">
    <property type="protein sequence ID" value="GEZ64629.1"/>
    <property type="molecule type" value="Genomic_DNA"/>
</dbReference>
<reference evidence="2" key="1">
    <citation type="journal article" date="2019" name="Sci. Rep.">
        <title>Draft genome of Tanacetum cinerariifolium, the natural source of mosquito coil.</title>
        <authorList>
            <person name="Yamashiro T."/>
            <person name="Shiraishi A."/>
            <person name="Satake H."/>
            <person name="Nakayama K."/>
        </authorList>
    </citation>
    <scope>NUCLEOTIDE SEQUENCE</scope>
</reference>
<proteinExistence type="predicted"/>
<evidence type="ECO:0000256" key="1">
    <source>
        <dbReference type="SAM" id="MobiDB-lite"/>
    </source>
</evidence>
<feature type="region of interest" description="Disordered" evidence="1">
    <location>
        <begin position="574"/>
        <end position="593"/>
    </location>
</feature>